<evidence type="ECO:0000256" key="2">
    <source>
        <dbReference type="SAM" id="Phobius"/>
    </source>
</evidence>
<dbReference type="AlphaFoldDB" id="A0A023EWP0"/>
<proteinExistence type="evidence at transcript level"/>
<sequence>MAIPFHLPTDEETEDIYRRIDQIIFDLYEILRQLLRRQTAQGNDLRVRALTDEVANPIERPDENDSATGPLPDLVLAPTRKPPVPPPRRRRRRHHNSDKTVVTGNNTMLPSTSLQGRQSNNNNNNNNHNSRPPRSWLNVGFELRQIAEEFTIKTKSGDGVEKKRRHEIKASSLFSLLVPAPIAGSIWTTVIILVGWRMLVARQR</sequence>
<feature type="compositionally biased region" description="Basic residues" evidence="1">
    <location>
        <begin position="87"/>
        <end position="96"/>
    </location>
</feature>
<dbReference type="EMBL" id="GBBI01004957">
    <property type="protein sequence ID" value="JAC13755.1"/>
    <property type="molecule type" value="mRNA"/>
</dbReference>
<keyword evidence="2" id="KW-0472">Membrane</keyword>
<accession>A0A023EWP0</accession>
<feature type="compositionally biased region" description="Low complexity" evidence="1">
    <location>
        <begin position="120"/>
        <end position="129"/>
    </location>
</feature>
<keyword evidence="2" id="KW-0812">Transmembrane</keyword>
<keyword evidence="2" id="KW-1133">Transmembrane helix</keyword>
<reference evidence="3" key="1">
    <citation type="journal article" date="2014" name="PLoS Negl. Trop. Dis.">
        <title>An updated insight into the Sialotranscriptome of Triatoma infestans: developmental stage and geographic variations.</title>
        <authorList>
            <person name="Schwarz A."/>
            <person name="Medrano-Mercado N."/>
            <person name="Schaub G.A."/>
            <person name="Struchiner C.J."/>
            <person name="Bargues M.D."/>
            <person name="Levy M.Z."/>
            <person name="Ribeiro J.M."/>
        </authorList>
    </citation>
    <scope>NUCLEOTIDE SEQUENCE</scope>
    <source>
        <strain evidence="3">Chile</strain>
        <tissue evidence="3">Salivary glands</tissue>
    </source>
</reference>
<feature type="region of interest" description="Disordered" evidence="1">
    <location>
        <begin position="56"/>
        <end position="135"/>
    </location>
</feature>
<protein>
    <submittedName>
        <fullName evidence="3">Uncharacterized protein</fullName>
    </submittedName>
</protein>
<feature type="transmembrane region" description="Helical" evidence="2">
    <location>
        <begin position="173"/>
        <end position="196"/>
    </location>
</feature>
<feature type="compositionally biased region" description="Polar residues" evidence="1">
    <location>
        <begin position="99"/>
        <end position="119"/>
    </location>
</feature>
<organism evidence="3">
    <name type="scientific">Triatoma infestans</name>
    <name type="common">Assassin bug</name>
    <dbReference type="NCBI Taxonomy" id="30076"/>
    <lineage>
        <taxon>Eukaryota</taxon>
        <taxon>Metazoa</taxon>
        <taxon>Ecdysozoa</taxon>
        <taxon>Arthropoda</taxon>
        <taxon>Hexapoda</taxon>
        <taxon>Insecta</taxon>
        <taxon>Pterygota</taxon>
        <taxon>Neoptera</taxon>
        <taxon>Paraneoptera</taxon>
        <taxon>Hemiptera</taxon>
        <taxon>Heteroptera</taxon>
        <taxon>Panheteroptera</taxon>
        <taxon>Cimicomorpha</taxon>
        <taxon>Reduviidae</taxon>
        <taxon>Triatominae</taxon>
        <taxon>Triatoma</taxon>
    </lineage>
</organism>
<name>A0A023EWP0_TRIIF</name>
<evidence type="ECO:0000256" key="1">
    <source>
        <dbReference type="SAM" id="MobiDB-lite"/>
    </source>
</evidence>
<evidence type="ECO:0000313" key="3">
    <source>
        <dbReference type="EMBL" id="JAC13755.1"/>
    </source>
</evidence>